<protein>
    <submittedName>
        <fullName evidence="1">Uncharacterized protein</fullName>
    </submittedName>
</protein>
<proteinExistence type="predicted"/>
<organism evidence="1">
    <name type="scientific">Siphoviridae sp. ctqzz19</name>
    <dbReference type="NCBI Taxonomy" id="2825682"/>
    <lineage>
        <taxon>Viruses</taxon>
        <taxon>Duplodnaviria</taxon>
        <taxon>Heunggongvirae</taxon>
        <taxon>Uroviricota</taxon>
        <taxon>Caudoviricetes</taxon>
    </lineage>
</organism>
<reference evidence="1" key="1">
    <citation type="journal article" date="2021" name="Proc. Natl. Acad. Sci. U.S.A.">
        <title>A Catalog of Tens of Thousands of Viruses from Human Metagenomes Reveals Hidden Associations with Chronic Diseases.</title>
        <authorList>
            <person name="Tisza M.J."/>
            <person name="Buck C.B."/>
        </authorList>
    </citation>
    <scope>NUCLEOTIDE SEQUENCE</scope>
    <source>
        <strain evidence="1">Ctqzz19</strain>
    </source>
</reference>
<dbReference type="EMBL" id="BK015988">
    <property type="protein sequence ID" value="DAF88577.1"/>
    <property type="molecule type" value="Genomic_DNA"/>
</dbReference>
<accession>A0A8S5U287</accession>
<evidence type="ECO:0000313" key="1">
    <source>
        <dbReference type="EMBL" id="DAF88577.1"/>
    </source>
</evidence>
<sequence>MTNIQELKRMCKSCEDCNGCPFYSNCSGCIISLPDNADEIVEKWVKEHPKKTYREDFLKKFPNAPTDSSGCPNACLRDIYKGADYKCKDNSYLCMDCWNQAIKEVADERKHS</sequence>
<name>A0A8S5U287_9CAUD</name>